<accession>A0A261EZ81</accession>
<dbReference type="EMBL" id="MWWR01000005">
    <property type="protein sequence ID" value="OZG52172.1"/>
    <property type="molecule type" value="Genomic_DNA"/>
</dbReference>
<dbReference type="Proteomes" id="UP000216725">
    <property type="component" value="Unassembled WGS sequence"/>
</dbReference>
<gene>
    <name evidence="1" type="ORF">PSRA_0722</name>
</gene>
<dbReference type="AlphaFoldDB" id="A0A261EZ81"/>
<protein>
    <submittedName>
        <fullName evidence="1">Uncharacterized protein</fullName>
    </submittedName>
</protein>
<proteinExistence type="predicted"/>
<evidence type="ECO:0000313" key="1">
    <source>
        <dbReference type="EMBL" id="OZG52172.1"/>
    </source>
</evidence>
<dbReference type="OrthoDB" id="3242799at2"/>
<reference evidence="1 2" key="1">
    <citation type="journal article" date="2017" name="BMC Genomics">
        <title>Comparative genomic and phylogenomic analyses of the Bifidobacteriaceae family.</title>
        <authorList>
            <person name="Lugli G.A."/>
            <person name="Milani C."/>
            <person name="Turroni F."/>
            <person name="Duranti S."/>
            <person name="Mancabelli L."/>
            <person name="Mangifesta M."/>
            <person name="Ferrario C."/>
            <person name="Modesto M."/>
            <person name="Mattarelli P."/>
            <person name="Jiri K."/>
            <person name="van Sinderen D."/>
            <person name="Ventura M."/>
        </authorList>
    </citation>
    <scope>NUCLEOTIDE SEQUENCE [LARGE SCALE GENOMIC DNA]</scope>
    <source>
        <strain evidence="1 2">DSM 24742</strain>
    </source>
</reference>
<sequence>MSELNPTPDKRARKKRNIVVIVAVILLVLALVSAFGWPGWALRRTDTTTDTTSQQLVSASPTVSASALPSDASSLVSSLPKSVGAFARQDVTATQNWASADPIEEYTVTYSNGDSSQDVTLVFAQWSSADDATQEYGLLKDSLNGMAQAHGNVKVDGETTGQYIVMTDGDTNPTDGTASTALWRNDTVVFMATGAYASVNGFYSAFPM</sequence>
<name>A0A261EZ81_9BIFI</name>
<evidence type="ECO:0000313" key="2">
    <source>
        <dbReference type="Proteomes" id="UP000216725"/>
    </source>
</evidence>
<comment type="caution">
    <text evidence="1">The sequence shown here is derived from an EMBL/GenBank/DDBJ whole genome shotgun (WGS) entry which is preliminary data.</text>
</comment>
<dbReference type="RefSeq" id="WP_094660549.1">
    <property type="nucleotide sequence ID" value="NZ_JBKZBO010000022.1"/>
</dbReference>
<keyword evidence="2" id="KW-1185">Reference proteome</keyword>
<organism evidence="1 2">
    <name type="scientific">Pseudoscardovia radai</name>
    <dbReference type="NCBI Taxonomy" id="987066"/>
    <lineage>
        <taxon>Bacteria</taxon>
        <taxon>Bacillati</taxon>
        <taxon>Actinomycetota</taxon>
        <taxon>Actinomycetes</taxon>
        <taxon>Bifidobacteriales</taxon>
        <taxon>Bifidobacteriaceae</taxon>
        <taxon>Pseudoscardovia</taxon>
    </lineage>
</organism>